<dbReference type="OrthoDB" id="1642705at2"/>
<accession>A0A370FXT0</accession>
<evidence type="ECO:0000313" key="3">
    <source>
        <dbReference type="Proteomes" id="UP000254958"/>
    </source>
</evidence>
<organism evidence="2 3">
    <name type="scientific">Gluconacetobacter liquefaciens</name>
    <name type="common">Acetobacter liquefaciens</name>
    <dbReference type="NCBI Taxonomy" id="89584"/>
    <lineage>
        <taxon>Bacteria</taxon>
        <taxon>Pseudomonadati</taxon>
        <taxon>Pseudomonadota</taxon>
        <taxon>Alphaproteobacteria</taxon>
        <taxon>Acetobacterales</taxon>
        <taxon>Acetobacteraceae</taxon>
        <taxon>Gluconacetobacter</taxon>
    </lineage>
</organism>
<dbReference type="EMBL" id="QQAW01000011">
    <property type="protein sequence ID" value="RDI36258.1"/>
    <property type="molecule type" value="Genomic_DNA"/>
</dbReference>
<dbReference type="AlphaFoldDB" id="A0A370FXT0"/>
<evidence type="ECO:0000313" key="2">
    <source>
        <dbReference type="EMBL" id="RDI36258.1"/>
    </source>
</evidence>
<comment type="caution">
    <text evidence="2">The sequence shown here is derived from an EMBL/GenBank/DDBJ whole genome shotgun (WGS) entry which is preliminary data.</text>
</comment>
<proteinExistence type="predicted"/>
<dbReference type="EMBL" id="JABEQI010000013">
    <property type="protein sequence ID" value="MBB2187963.1"/>
    <property type="molecule type" value="Genomic_DNA"/>
</dbReference>
<keyword evidence="3" id="KW-1185">Reference proteome</keyword>
<gene>
    <name evidence="2" type="ORF">C7453_11142</name>
    <name evidence="1" type="ORF">HLH32_16585</name>
</gene>
<dbReference type="Proteomes" id="UP000254958">
    <property type="component" value="Unassembled WGS sequence"/>
</dbReference>
<evidence type="ECO:0000313" key="4">
    <source>
        <dbReference type="Proteomes" id="UP000562982"/>
    </source>
</evidence>
<reference evidence="2 3" key="1">
    <citation type="submission" date="2018-07" db="EMBL/GenBank/DDBJ databases">
        <title>Genomic Encyclopedia of Type Strains, Phase IV (KMG-IV): sequencing the most valuable type-strain genomes for metagenomic binning, comparative biology and taxonomic classification.</title>
        <authorList>
            <person name="Goeker M."/>
        </authorList>
    </citation>
    <scope>NUCLEOTIDE SEQUENCE [LARGE SCALE GENOMIC DNA]</scope>
    <source>
        <strain evidence="2 3">DSM 5603</strain>
    </source>
</reference>
<name>A0A370FXT0_GLULI</name>
<dbReference type="RefSeq" id="WP_114728721.1">
    <property type="nucleotide sequence ID" value="NZ_BJMI01000030.1"/>
</dbReference>
<evidence type="ECO:0000313" key="1">
    <source>
        <dbReference type="EMBL" id="MBB2187963.1"/>
    </source>
</evidence>
<protein>
    <submittedName>
        <fullName evidence="2">Uncharacterized protein</fullName>
    </submittedName>
</protein>
<dbReference type="Proteomes" id="UP000562982">
    <property type="component" value="Unassembled WGS sequence"/>
</dbReference>
<reference evidence="1 4" key="2">
    <citation type="submission" date="2020-04" db="EMBL/GenBank/DDBJ databases">
        <title>Description of novel Gluconacetobacter.</title>
        <authorList>
            <person name="Sombolestani A."/>
        </authorList>
    </citation>
    <scope>NUCLEOTIDE SEQUENCE [LARGE SCALE GENOMIC DNA]</scope>
    <source>
        <strain evidence="1 4">LMG 1382</strain>
    </source>
</reference>
<sequence length="94" mass="10671">MEQRQAMLEDLSEEAFRAWRHHPVTRAVRLFLTDYGESIEQRMLGQWRAGTITLAQEHEARGRVALVAEVAELQWAAMRAFYGQGPGEKEGGDA</sequence>